<evidence type="ECO:0000313" key="1">
    <source>
        <dbReference type="EMBL" id="GFC62207.1"/>
    </source>
</evidence>
<comment type="caution">
    <text evidence="1">The sequence shown here is derived from an EMBL/GenBank/DDBJ whole genome shotgun (WGS) entry which is preliminary data.</text>
</comment>
<dbReference type="PANTHER" id="PTHR48475">
    <property type="entry name" value="RIBONUCLEASE H"/>
    <property type="match status" value="1"/>
</dbReference>
<keyword evidence="1" id="KW-0548">Nucleotidyltransferase</keyword>
<accession>A0A699QE41</accession>
<proteinExistence type="predicted"/>
<sequence length="127" mass="14944">MEVLAVMEGERDTWMTPTFKYLTDGKLLAEIRKARAVRRKSWWFAIINRTLYKKLFLGPWLRCIGPLQVNYVLREIHEGSCSMHAGNQIKKVLWDNIVCRFGLPEEIISNNGKQSRDDPFKDWCEKV</sequence>
<reference evidence="1" key="1">
    <citation type="journal article" date="2019" name="Sci. Rep.">
        <title>Draft genome of Tanacetum cinerariifolium, the natural source of mosquito coil.</title>
        <authorList>
            <person name="Yamashiro T."/>
            <person name="Shiraishi A."/>
            <person name="Satake H."/>
            <person name="Nakayama K."/>
        </authorList>
    </citation>
    <scope>NUCLEOTIDE SEQUENCE</scope>
</reference>
<dbReference type="PANTHER" id="PTHR48475:SF2">
    <property type="entry name" value="RIBONUCLEASE H"/>
    <property type="match status" value="1"/>
</dbReference>
<dbReference type="SUPFAM" id="SSF53098">
    <property type="entry name" value="Ribonuclease H-like"/>
    <property type="match status" value="1"/>
</dbReference>
<dbReference type="AlphaFoldDB" id="A0A699QE41"/>
<feature type="non-terminal residue" evidence="1">
    <location>
        <position position="127"/>
    </location>
</feature>
<dbReference type="InterPro" id="IPR036397">
    <property type="entry name" value="RNaseH_sf"/>
</dbReference>
<gene>
    <name evidence="1" type="ORF">Tci_834177</name>
</gene>
<dbReference type="GO" id="GO:0003676">
    <property type="term" value="F:nucleic acid binding"/>
    <property type="evidence" value="ECO:0007669"/>
    <property type="project" value="InterPro"/>
</dbReference>
<keyword evidence="1" id="KW-0695">RNA-directed DNA polymerase</keyword>
<keyword evidence="1" id="KW-0808">Transferase</keyword>
<protein>
    <submittedName>
        <fullName evidence="1">Reverse transcriptase domain-containing protein</fullName>
    </submittedName>
</protein>
<dbReference type="GO" id="GO:0003964">
    <property type="term" value="F:RNA-directed DNA polymerase activity"/>
    <property type="evidence" value="ECO:0007669"/>
    <property type="project" value="UniProtKB-KW"/>
</dbReference>
<dbReference type="Gene3D" id="3.30.420.10">
    <property type="entry name" value="Ribonuclease H-like superfamily/Ribonuclease H"/>
    <property type="match status" value="1"/>
</dbReference>
<name>A0A699QE41_TANCI</name>
<organism evidence="1">
    <name type="scientific">Tanacetum cinerariifolium</name>
    <name type="common">Dalmatian daisy</name>
    <name type="synonym">Chrysanthemum cinerariifolium</name>
    <dbReference type="NCBI Taxonomy" id="118510"/>
    <lineage>
        <taxon>Eukaryota</taxon>
        <taxon>Viridiplantae</taxon>
        <taxon>Streptophyta</taxon>
        <taxon>Embryophyta</taxon>
        <taxon>Tracheophyta</taxon>
        <taxon>Spermatophyta</taxon>
        <taxon>Magnoliopsida</taxon>
        <taxon>eudicotyledons</taxon>
        <taxon>Gunneridae</taxon>
        <taxon>Pentapetalae</taxon>
        <taxon>asterids</taxon>
        <taxon>campanulids</taxon>
        <taxon>Asterales</taxon>
        <taxon>Asteraceae</taxon>
        <taxon>Asteroideae</taxon>
        <taxon>Anthemideae</taxon>
        <taxon>Anthemidinae</taxon>
        <taxon>Tanacetum</taxon>
    </lineage>
</organism>
<dbReference type="EMBL" id="BKCJ010992923">
    <property type="protein sequence ID" value="GFC62207.1"/>
    <property type="molecule type" value="Genomic_DNA"/>
</dbReference>
<dbReference type="InterPro" id="IPR012337">
    <property type="entry name" value="RNaseH-like_sf"/>
</dbReference>